<feature type="domain" description="Porin" evidence="2">
    <location>
        <begin position="9"/>
        <end position="410"/>
    </location>
</feature>
<dbReference type="AlphaFoldDB" id="A0A0C2U8L7"/>
<evidence type="ECO:0000256" key="1">
    <source>
        <dbReference type="SAM" id="SignalP"/>
    </source>
</evidence>
<accession>A0A0C2U8L7</accession>
<dbReference type="RefSeq" id="WP_041042114.1">
    <property type="nucleotide sequence ID" value="NZ_JXSL01000030.1"/>
</dbReference>
<keyword evidence="4" id="KW-1185">Reference proteome</keyword>
<keyword evidence="1" id="KW-0732">Signal</keyword>
<dbReference type="Pfam" id="PF13609">
    <property type="entry name" value="Porin_4"/>
    <property type="match status" value="1"/>
</dbReference>
<evidence type="ECO:0000313" key="4">
    <source>
        <dbReference type="Proteomes" id="UP000031971"/>
    </source>
</evidence>
<protein>
    <submittedName>
        <fullName evidence="3">Porin 41 (Por41)</fullName>
    </submittedName>
</protein>
<feature type="signal peptide" evidence="1">
    <location>
        <begin position="1"/>
        <end position="24"/>
    </location>
</feature>
<name>A0A0C2U8L7_PARME</name>
<dbReference type="STRING" id="272627.CCC_00903"/>
<dbReference type="InterPro" id="IPR033900">
    <property type="entry name" value="Gram_neg_porin_domain"/>
</dbReference>
<sequence>MKKILMTSTALVAAGMLSAGAASAAEKIKINVGGFSKWWVVGAWQDKGFQNGTTGTIGASANGASAAGSQRQNVDVKGFNQLEFSGSTALDNGLKVGVMFTVMAGGHSDSVTDVIDNSFAWVEGGFGKVLAGIHNNGTALLHVQAPDAANNFGSGGVMLGNWAITKPAGVMGMNQRVGYTVSANSTQALADDKAEKLTYVAPSFYGLTLGASYIPNVVRTGAGVGATSLGAHSRANGTDRLGAWGGGALYANTFGPVGVKASAGYVWVDLTATGGAEKALTQQTYGAQLSYAGFTLGGSVQRASDDRKQGGVTSAVLSGTSQAGTYGGKGGSGGDLDFGGIAYDVGLQYASGPYAVSLAYFKSSVVGLSNTTLRNGKDDTIEAYQVSGKYNLGPGVDVLASVGWIEYKDQRDGLAGLTANQNSMYSNSGWTAMTGLSLTF</sequence>
<evidence type="ECO:0000259" key="2">
    <source>
        <dbReference type="Pfam" id="PF13609"/>
    </source>
</evidence>
<feature type="chain" id="PRO_5002156345" evidence="1">
    <location>
        <begin position="25"/>
        <end position="440"/>
    </location>
</feature>
<proteinExistence type="predicted"/>
<evidence type="ECO:0000313" key="3">
    <source>
        <dbReference type="EMBL" id="KIL97842.1"/>
    </source>
</evidence>
<organism evidence="3 4">
    <name type="scientific">Paramagnetospirillum magnetotacticum MS-1</name>
    <dbReference type="NCBI Taxonomy" id="272627"/>
    <lineage>
        <taxon>Bacteria</taxon>
        <taxon>Pseudomonadati</taxon>
        <taxon>Pseudomonadota</taxon>
        <taxon>Alphaproteobacteria</taxon>
        <taxon>Rhodospirillales</taxon>
        <taxon>Magnetospirillaceae</taxon>
        <taxon>Paramagnetospirillum</taxon>
    </lineage>
</organism>
<dbReference type="InterPro" id="IPR023614">
    <property type="entry name" value="Porin_dom_sf"/>
</dbReference>
<dbReference type="GO" id="GO:0015288">
    <property type="term" value="F:porin activity"/>
    <property type="evidence" value="ECO:0007669"/>
    <property type="project" value="InterPro"/>
</dbReference>
<gene>
    <name evidence="3" type="ORF">CCC_00903</name>
</gene>
<dbReference type="SUPFAM" id="SSF56935">
    <property type="entry name" value="Porins"/>
    <property type="match status" value="1"/>
</dbReference>
<dbReference type="EMBL" id="JXSL01000030">
    <property type="protein sequence ID" value="KIL97842.1"/>
    <property type="molecule type" value="Genomic_DNA"/>
</dbReference>
<dbReference type="Proteomes" id="UP000031971">
    <property type="component" value="Unassembled WGS sequence"/>
</dbReference>
<dbReference type="Gene3D" id="2.40.160.10">
    <property type="entry name" value="Porin"/>
    <property type="match status" value="1"/>
</dbReference>
<comment type="caution">
    <text evidence="3">The sequence shown here is derived from an EMBL/GenBank/DDBJ whole genome shotgun (WGS) entry which is preliminary data.</text>
</comment>
<dbReference type="GO" id="GO:0016020">
    <property type="term" value="C:membrane"/>
    <property type="evidence" value="ECO:0007669"/>
    <property type="project" value="InterPro"/>
</dbReference>
<reference evidence="3 4" key="1">
    <citation type="submission" date="2015-01" db="EMBL/GenBank/DDBJ databases">
        <title>Genome Sequence of Magnetospirillum magnetotacticum Strain MS-1.</title>
        <authorList>
            <person name="Marinov G.K."/>
            <person name="Smalley M.D."/>
            <person name="DeSalvo G."/>
        </authorList>
    </citation>
    <scope>NUCLEOTIDE SEQUENCE [LARGE SCALE GENOMIC DNA]</scope>
    <source>
        <strain evidence="3 4">MS-1</strain>
    </source>
</reference>